<comment type="caution">
    <text evidence="2">The sequence shown here is derived from an EMBL/GenBank/DDBJ whole genome shotgun (WGS) entry which is preliminary data.</text>
</comment>
<feature type="compositionally biased region" description="Basic and acidic residues" evidence="1">
    <location>
        <begin position="48"/>
        <end position="63"/>
    </location>
</feature>
<gene>
    <name evidence="2" type="ORF">DdX_20383</name>
</gene>
<feature type="region of interest" description="Disordered" evidence="1">
    <location>
        <begin position="169"/>
        <end position="201"/>
    </location>
</feature>
<organism evidence="2 3">
    <name type="scientific">Ditylenchus destructor</name>
    <dbReference type="NCBI Taxonomy" id="166010"/>
    <lineage>
        <taxon>Eukaryota</taxon>
        <taxon>Metazoa</taxon>
        <taxon>Ecdysozoa</taxon>
        <taxon>Nematoda</taxon>
        <taxon>Chromadorea</taxon>
        <taxon>Rhabditida</taxon>
        <taxon>Tylenchina</taxon>
        <taxon>Tylenchomorpha</taxon>
        <taxon>Sphaerularioidea</taxon>
        <taxon>Anguinidae</taxon>
        <taxon>Anguininae</taxon>
        <taxon>Ditylenchus</taxon>
    </lineage>
</organism>
<dbReference type="InterPro" id="IPR036259">
    <property type="entry name" value="MFS_trans_sf"/>
</dbReference>
<feature type="compositionally biased region" description="Low complexity" evidence="1">
    <location>
        <begin position="192"/>
        <end position="201"/>
    </location>
</feature>
<keyword evidence="3" id="KW-1185">Reference proteome</keyword>
<feature type="region of interest" description="Disordered" evidence="1">
    <location>
        <begin position="25"/>
        <end position="63"/>
    </location>
</feature>
<evidence type="ECO:0000256" key="1">
    <source>
        <dbReference type="SAM" id="MobiDB-lite"/>
    </source>
</evidence>
<protein>
    <submittedName>
        <fullName evidence="2">Alpha-ketoglutarate permease</fullName>
    </submittedName>
</protein>
<evidence type="ECO:0000313" key="2">
    <source>
        <dbReference type="EMBL" id="KAI1693915.1"/>
    </source>
</evidence>
<reference evidence="2" key="1">
    <citation type="submission" date="2022-01" db="EMBL/GenBank/DDBJ databases">
        <title>Genome Sequence Resource for Two Populations of Ditylenchus destructor, the Migratory Endoparasitic Phytonematode.</title>
        <authorList>
            <person name="Zhang H."/>
            <person name="Lin R."/>
            <person name="Xie B."/>
        </authorList>
    </citation>
    <scope>NUCLEOTIDE SEQUENCE</scope>
    <source>
        <strain evidence="2">BazhouSP</strain>
    </source>
</reference>
<dbReference type="EMBL" id="JAKKPZ010000571">
    <property type="protein sequence ID" value="KAI1693915.1"/>
    <property type="molecule type" value="Genomic_DNA"/>
</dbReference>
<name>A0AAD4QWK4_9BILA</name>
<dbReference type="AlphaFoldDB" id="A0AAD4QWK4"/>
<dbReference type="Proteomes" id="UP001201812">
    <property type="component" value="Unassembled WGS sequence"/>
</dbReference>
<sequence>MNENSGEAGTPSVSNRSWADRRAIWSSGMTGMPMPPSPSISLRISSPRRSDHPAAEHRRGVRGRLPDAADRRLADGVYADKYGRKAGLTLSVSLMCAGSLLIAVTPGYETIGALRLRARVRSPDAGAVDRRRIWRQRDLSVGDGGQEAPRLLFPASNMSPLYLGPAHRARRAADPAGVDERGGAGELGGGESPSSSAARWP</sequence>
<accession>A0AAD4QWK4</accession>
<evidence type="ECO:0000313" key="3">
    <source>
        <dbReference type="Proteomes" id="UP001201812"/>
    </source>
</evidence>
<dbReference type="SUPFAM" id="SSF103473">
    <property type="entry name" value="MFS general substrate transporter"/>
    <property type="match status" value="1"/>
</dbReference>
<proteinExistence type="predicted"/>